<feature type="transmembrane region" description="Helical" evidence="1">
    <location>
        <begin position="26"/>
        <end position="47"/>
    </location>
</feature>
<feature type="transmembrane region" description="Helical" evidence="1">
    <location>
        <begin position="93"/>
        <end position="119"/>
    </location>
</feature>
<name>C2Y0C7_BACMY</name>
<keyword evidence="1" id="KW-0472">Membrane</keyword>
<sequence>MNEAPSSSVYIYERIDEGGFYMSNKLLLTFALIGTIVVFSCGLFLPIPIGFKVSMITAGVMMIVMFSILIPFDRKYIVRKKGYKIDFTKTKVYFRWNVFDTISACLAVYACICVQALNILVLSGHTILNPYVQFFILQSQTWIIVASVYLISRISLTLKGIKEIKKHGADWD</sequence>
<evidence type="ECO:0000313" key="2">
    <source>
        <dbReference type="EMBL" id="EEL68635.1"/>
    </source>
</evidence>
<keyword evidence="1" id="KW-1133">Transmembrane helix</keyword>
<dbReference type="Proteomes" id="UP000001753">
    <property type="component" value="Chromosome"/>
</dbReference>
<organism evidence="2">
    <name type="scientific">Bacillus mycoides</name>
    <dbReference type="NCBI Taxonomy" id="1405"/>
    <lineage>
        <taxon>Bacteria</taxon>
        <taxon>Bacillati</taxon>
        <taxon>Bacillota</taxon>
        <taxon>Bacilli</taxon>
        <taxon>Bacillales</taxon>
        <taxon>Bacillaceae</taxon>
        <taxon>Bacillus</taxon>
        <taxon>Bacillus cereus group</taxon>
    </lineage>
</organism>
<dbReference type="AlphaFoldDB" id="C2Y0C7"/>
<proteinExistence type="predicted"/>
<protein>
    <submittedName>
        <fullName evidence="2">Uncharacterized protein</fullName>
    </submittedName>
</protein>
<feature type="transmembrane region" description="Helical" evidence="1">
    <location>
        <begin position="53"/>
        <end position="72"/>
    </location>
</feature>
<keyword evidence="1" id="KW-0812">Transmembrane</keyword>
<comment type="caution">
    <text evidence="2">The sequence shown here is derived from an EMBL/GenBank/DDBJ whole genome shotgun (WGS) entry which is preliminary data.</text>
</comment>
<reference evidence="2" key="1">
    <citation type="journal article" date="2012" name="Genome Res.">
        <title>Genomic characterization of the Bacillus cereus sensu lato species: Backdrop to the evolution of Bacillus anthracis.</title>
        <authorList>
            <person name="Zwick M.E."/>
            <person name="Joseph S.J."/>
            <person name="Didelot X."/>
            <person name="Chen P.E."/>
            <person name="Bishop-Lilly K.A."/>
            <person name="Stewart A.C."/>
            <person name="Willner K."/>
            <person name="Nolan N."/>
            <person name="Lentz S."/>
            <person name="Thomason M.K."/>
            <person name="Sozhamannan S."/>
            <person name="Mateczun A.J."/>
            <person name="Du L."/>
            <person name="Read T.D."/>
        </authorList>
    </citation>
    <scope>NUCLEOTIDE SEQUENCE [LARGE SCALE GENOMIC DNA]</scope>
    <source>
        <strain evidence="2">AH603</strain>
    </source>
</reference>
<dbReference type="HOGENOM" id="CLU_1727614_0_0_9"/>
<gene>
    <name evidence="2" type="ORF">bcere0026_44160</name>
</gene>
<feature type="transmembrane region" description="Helical" evidence="1">
    <location>
        <begin position="131"/>
        <end position="152"/>
    </location>
</feature>
<accession>C2Y0C7</accession>
<evidence type="ECO:0000256" key="1">
    <source>
        <dbReference type="SAM" id="Phobius"/>
    </source>
</evidence>
<dbReference type="EMBL" id="ACMP01000120">
    <property type="protein sequence ID" value="EEL68635.1"/>
    <property type="molecule type" value="Genomic_DNA"/>
</dbReference>